<dbReference type="InterPro" id="IPR011990">
    <property type="entry name" value="TPR-like_helical_dom_sf"/>
</dbReference>
<dbReference type="EMBL" id="ML978337">
    <property type="protein sequence ID" value="KAF2023577.1"/>
    <property type="molecule type" value="Genomic_DNA"/>
</dbReference>
<keyword evidence="1" id="KW-0732">Signal</keyword>
<organism evidence="2 3">
    <name type="scientific">Setomelanomma holmii</name>
    <dbReference type="NCBI Taxonomy" id="210430"/>
    <lineage>
        <taxon>Eukaryota</taxon>
        <taxon>Fungi</taxon>
        <taxon>Dikarya</taxon>
        <taxon>Ascomycota</taxon>
        <taxon>Pezizomycotina</taxon>
        <taxon>Dothideomycetes</taxon>
        <taxon>Pleosporomycetidae</taxon>
        <taxon>Pleosporales</taxon>
        <taxon>Pleosporineae</taxon>
        <taxon>Phaeosphaeriaceae</taxon>
        <taxon>Setomelanomma</taxon>
    </lineage>
</organism>
<comment type="caution">
    <text evidence="2">The sequence shown here is derived from an EMBL/GenBank/DDBJ whole genome shotgun (WGS) entry which is preliminary data.</text>
</comment>
<evidence type="ECO:0000313" key="3">
    <source>
        <dbReference type="Proteomes" id="UP000799777"/>
    </source>
</evidence>
<protein>
    <submittedName>
        <fullName evidence="2">Uncharacterized protein</fullName>
    </submittedName>
</protein>
<feature type="chain" id="PRO_5040117983" evidence="1">
    <location>
        <begin position="20"/>
        <end position="179"/>
    </location>
</feature>
<sequence>MLSFLTTFAASSYVSQLLADTPWTKLVAFLNTLVKTKIQIQNQNQAQNIITPQDINTLFSTPVFSEDGERSDELQLLANAASPLQAPCAGVKPQSLATVPLPEDHLVRGLIWAHDYFPKKWFEREHDEEERYLELASTVRSRMQRVLRLGHKLSSYNRWISYDSESRTFSVVTHTAALG</sequence>
<feature type="signal peptide" evidence="1">
    <location>
        <begin position="1"/>
        <end position="19"/>
    </location>
</feature>
<keyword evidence="3" id="KW-1185">Reference proteome</keyword>
<dbReference type="Proteomes" id="UP000799777">
    <property type="component" value="Unassembled WGS sequence"/>
</dbReference>
<evidence type="ECO:0000313" key="2">
    <source>
        <dbReference type="EMBL" id="KAF2023577.1"/>
    </source>
</evidence>
<evidence type="ECO:0000256" key="1">
    <source>
        <dbReference type="SAM" id="SignalP"/>
    </source>
</evidence>
<dbReference type="SUPFAM" id="SSF48452">
    <property type="entry name" value="TPR-like"/>
    <property type="match status" value="1"/>
</dbReference>
<name>A0A9P4GX32_9PLEO</name>
<proteinExistence type="predicted"/>
<gene>
    <name evidence="2" type="ORF">EK21DRAFT_94789</name>
</gene>
<dbReference type="OrthoDB" id="2017974at2759"/>
<dbReference type="AlphaFoldDB" id="A0A9P4GX32"/>
<accession>A0A9P4GX32</accession>
<reference evidence="2" key="1">
    <citation type="journal article" date="2020" name="Stud. Mycol.">
        <title>101 Dothideomycetes genomes: a test case for predicting lifestyles and emergence of pathogens.</title>
        <authorList>
            <person name="Haridas S."/>
            <person name="Albert R."/>
            <person name="Binder M."/>
            <person name="Bloem J."/>
            <person name="Labutti K."/>
            <person name="Salamov A."/>
            <person name="Andreopoulos B."/>
            <person name="Baker S."/>
            <person name="Barry K."/>
            <person name="Bills G."/>
            <person name="Bluhm B."/>
            <person name="Cannon C."/>
            <person name="Castanera R."/>
            <person name="Culley D."/>
            <person name="Daum C."/>
            <person name="Ezra D."/>
            <person name="Gonzalez J."/>
            <person name="Henrissat B."/>
            <person name="Kuo A."/>
            <person name="Liang C."/>
            <person name="Lipzen A."/>
            <person name="Lutzoni F."/>
            <person name="Magnuson J."/>
            <person name="Mondo S."/>
            <person name="Nolan M."/>
            <person name="Ohm R."/>
            <person name="Pangilinan J."/>
            <person name="Park H.-J."/>
            <person name="Ramirez L."/>
            <person name="Alfaro M."/>
            <person name="Sun H."/>
            <person name="Tritt A."/>
            <person name="Yoshinaga Y."/>
            <person name="Zwiers L.-H."/>
            <person name="Turgeon B."/>
            <person name="Goodwin S."/>
            <person name="Spatafora J."/>
            <person name="Crous P."/>
            <person name="Grigoriev I."/>
        </authorList>
    </citation>
    <scope>NUCLEOTIDE SEQUENCE</scope>
    <source>
        <strain evidence="2">CBS 110217</strain>
    </source>
</reference>